<dbReference type="InterPro" id="IPR052528">
    <property type="entry name" value="Sugar_transport-like"/>
</dbReference>
<feature type="transmembrane region" description="Helical" evidence="1">
    <location>
        <begin position="136"/>
        <end position="155"/>
    </location>
</feature>
<evidence type="ECO:0000313" key="3">
    <source>
        <dbReference type="Proteomes" id="UP000230842"/>
    </source>
</evidence>
<feature type="transmembrane region" description="Helical" evidence="1">
    <location>
        <begin position="409"/>
        <end position="428"/>
    </location>
</feature>
<dbReference type="RefSeq" id="WP_039361886.1">
    <property type="nucleotide sequence ID" value="NZ_PGEZ01000002.1"/>
</dbReference>
<dbReference type="Gene3D" id="1.20.1250.20">
    <property type="entry name" value="MFS general substrate transporter like domains"/>
    <property type="match status" value="1"/>
</dbReference>
<dbReference type="Proteomes" id="UP000230842">
    <property type="component" value="Unassembled WGS sequence"/>
</dbReference>
<dbReference type="PANTHER" id="PTHR23526:SF4">
    <property type="entry name" value="INTEGRAL MEMBRANE TRANSPORT PROTEIN"/>
    <property type="match status" value="1"/>
</dbReference>
<sequence length="435" mass="44932">MSRNTDFEDEIFTALADGVDDGVADDDGGLSEYALEREAASFTRHVGSLSATKVADGLLDPKLVLSWLLSHLGASSFFTGLLVPLREAGSLLPQLVIAPRVHALARRKWAWAAGSLVQGLACAGIVVAALTLEGNAAGIAVCVLLTILAAARAACSVSHKDVLRKTVGKTRRGSSTGFASSAASVGVIVFAVLLMIGAPSRYVLVVGALTLASVLWIGAAALFATIPEEASHSETDRAVWSQLSLLREDPQLRLFIVVRGLLTATALAPPYLVLLASSGARDSLDQLGALVLASALASLVSSYVWGRLSDRSSRAVLQRSGIAAAVALGAALGLAAAGLADTLWAMPVALFVLMIAYEGVRQGRSTYLVDMAPADQTPAYTAVANTVIGVVLLASGLFGALASLAGVEVTVALFALMSLGAAVAAIRLREVEHRR</sequence>
<feature type="transmembrane region" description="Helical" evidence="1">
    <location>
        <begin position="254"/>
        <end position="274"/>
    </location>
</feature>
<keyword evidence="1" id="KW-1133">Transmembrane helix</keyword>
<feature type="transmembrane region" description="Helical" evidence="1">
    <location>
        <begin position="317"/>
        <end position="337"/>
    </location>
</feature>
<comment type="caution">
    <text evidence="2">The sequence shown here is derived from an EMBL/GenBank/DDBJ whole genome shotgun (WGS) entry which is preliminary data.</text>
</comment>
<dbReference type="SUPFAM" id="SSF103473">
    <property type="entry name" value="MFS general substrate transporter"/>
    <property type="match status" value="1"/>
</dbReference>
<evidence type="ECO:0000256" key="1">
    <source>
        <dbReference type="SAM" id="Phobius"/>
    </source>
</evidence>
<dbReference type="OrthoDB" id="1117124at2"/>
<feature type="transmembrane region" description="Helical" evidence="1">
    <location>
        <begin position="343"/>
        <end position="360"/>
    </location>
</feature>
<dbReference type="InterPro" id="IPR036259">
    <property type="entry name" value="MFS_trans_sf"/>
</dbReference>
<proteinExistence type="predicted"/>
<name>A0A0B2B933_9ACTN</name>
<gene>
    <name evidence="2" type="ORF">CLV56_2933</name>
</gene>
<reference evidence="2 3" key="1">
    <citation type="submission" date="2017-11" db="EMBL/GenBank/DDBJ databases">
        <title>Genomic Encyclopedia of Archaeal and Bacterial Type Strains, Phase II (KMG-II): From Individual Species to Whole Genera.</title>
        <authorList>
            <person name="Goeker M."/>
        </authorList>
    </citation>
    <scope>NUCLEOTIDE SEQUENCE [LARGE SCALE GENOMIC DNA]</scope>
    <source>
        <strain evidence="2 3">DSM 27763</strain>
    </source>
</reference>
<dbReference type="CDD" id="cd06174">
    <property type="entry name" value="MFS"/>
    <property type="match status" value="1"/>
</dbReference>
<feature type="transmembrane region" description="Helical" evidence="1">
    <location>
        <begin position="109"/>
        <end position="130"/>
    </location>
</feature>
<evidence type="ECO:0000313" key="2">
    <source>
        <dbReference type="EMBL" id="PJJ53444.1"/>
    </source>
</evidence>
<dbReference type="EMBL" id="PGEZ01000002">
    <property type="protein sequence ID" value="PJJ53444.1"/>
    <property type="molecule type" value="Genomic_DNA"/>
</dbReference>
<feature type="transmembrane region" description="Helical" evidence="1">
    <location>
        <begin position="176"/>
        <end position="196"/>
    </location>
</feature>
<dbReference type="GO" id="GO:0022857">
    <property type="term" value="F:transmembrane transporter activity"/>
    <property type="evidence" value="ECO:0007669"/>
    <property type="project" value="InterPro"/>
</dbReference>
<keyword evidence="3" id="KW-1185">Reference proteome</keyword>
<accession>A0A0B2B933</accession>
<dbReference type="PANTHER" id="PTHR23526">
    <property type="entry name" value="INTEGRAL MEMBRANE TRANSPORT PROTEIN-RELATED"/>
    <property type="match status" value="1"/>
</dbReference>
<organism evidence="2 3">
    <name type="scientific">Mumia flava</name>
    <dbReference type="NCBI Taxonomy" id="1348852"/>
    <lineage>
        <taxon>Bacteria</taxon>
        <taxon>Bacillati</taxon>
        <taxon>Actinomycetota</taxon>
        <taxon>Actinomycetes</taxon>
        <taxon>Propionibacteriales</taxon>
        <taxon>Nocardioidaceae</taxon>
        <taxon>Mumia</taxon>
    </lineage>
</organism>
<keyword evidence="1" id="KW-0812">Transmembrane</keyword>
<protein>
    <submittedName>
        <fullName evidence="2">Putative MFS family arabinose efflux permease</fullName>
    </submittedName>
</protein>
<feature type="transmembrane region" description="Helical" evidence="1">
    <location>
        <begin position="202"/>
        <end position="224"/>
    </location>
</feature>
<feature type="transmembrane region" description="Helical" evidence="1">
    <location>
        <begin position="380"/>
        <end position="403"/>
    </location>
</feature>
<keyword evidence="1" id="KW-0472">Membrane</keyword>
<dbReference type="InterPro" id="IPR011701">
    <property type="entry name" value="MFS"/>
</dbReference>
<dbReference type="AlphaFoldDB" id="A0A0B2B933"/>
<feature type="transmembrane region" description="Helical" evidence="1">
    <location>
        <begin position="286"/>
        <end position="305"/>
    </location>
</feature>
<dbReference type="Pfam" id="PF07690">
    <property type="entry name" value="MFS_1"/>
    <property type="match status" value="1"/>
</dbReference>